<dbReference type="UniPathway" id="UPA00251">
    <property type="reaction ID" value="UER00324"/>
</dbReference>
<dbReference type="GO" id="GO:0070818">
    <property type="term" value="F:protoporphyrinogen oxidase activity"/>
    <property type="evidence" value="ECO:0007669"/>
    <property type="project" value="UniProtKB-UniRule"/>
</dbReference>
<gene>
    <name evidence="15" type="ordered locus">Cyagr_0570</name>
</gene>
<dbReference type="EMBL" id="CP003495">
    <property type="protein sequence ID" value="AFY27761.1"/>
    <property type="molecule type" value="Genomic_DNA"/>
</dbReference>
<dbReference type="PANTHER" id="PTHR40255">
    <property type="entry name" value="UPF0093 MEMBRANE PROTEIN SLR1790"/>
    <property type="match status" value="1"/>
</dbReference>
<feature type="transmembrane region" description="Helical" evidence="14">
    <location>
        <begin position="107"/>
        <end position="126"/>
    </location>
</feature>
<comment type="catalytic activity">
    <reaction evidence="13 14">
        <text>protoporphyrinogen IX + 3 A = protoporphyrin IX + 3 AH2</text>
        <dbReference type="Rhea" id="RHEA:62000"/>
        <dbReference type="ChEBI" id="CHEBI:13193"/>
        <dbReference type="ChEBI" id="CHEBI:17499"/>
        <dbReference type="ChEBI" id="CHEBI:57306"/>
        <dbReference type="ChEBI" id="CHEBI:57307"/>
    </reaction>
</comment>
<comment type="pathway">
    <text evidence="2 14">Porphyrin-containing compound metabolism; protoporphyrin-IX biosynthesis; protoporphyrin-IX from protoporphyrinogen-IX: step 1/1.</text>
</comment>
<keyword evidence="10 14" id="KW-0560">Oxidoreductase</keyword>
<comment type="cofactor">
    <cofactor evidence="14">
        <name>heme b</name>
        <dbReference type="ChEBI" id="CHEBI:60344"/>
    </cofactor>
    <text evidence="14">Binds 1 heme b (iron(II)-protoporphyrin IX) group per subunit.</text>
</comment>
<sequence>MTLPLSLPLTLAVTWPPEAYLWFKTLHIVGVVVWFAGLFYLVRLFIYHREAAELEPPLRQAFEEQYGLMERRLANIITTPGMVVAVTMAVGLLMVEPLWLKQAWMHAKLAVVAGLLVYHHLCYRLMGQLQRGACNWSGRQLRALNELPTLMLLLVVMLVVFKGQFPTGAATWFLVALVVFMAASIQFYARWRRLRAERLAQQESGGAAA</sequence>
<evidence type="ECO:0000256" key="3">
    <source>
        <dbReference type="ARBA" id="ARBA00006501"/>
    </source>
</evidence>
<comment type="subunit">
    <text evidence="14">Homodimer.</text>
</comment>
<proteinExistence type="inferred from homology"/>
<evidence type="ECO:0000256" key="4">
    <source>
        <dbReference type="ARBA" id="ARBA00017504"/>
    </source>
</evidence>
<dbReference type="EC" id="1.3.99.-" evidence="14"/>
<reference evidence="16" key="1">
    <citation type="journal article" date="2013" name="Proc. Natl. Acad. Sci. U.S.A.">
        <title>Improving the coverage of the cyanobacterial phylum using diversity-driven genome sequencing.</title>
        <authorList>
            <person name="Shih P.M."/>
            <person name="Wu D."/>
            <person name="Latifi A."/>
            <person name="Axen S.D."/>
            <person name="Fewer D.P."/>
            <person name="Talla E."/>
            <person name="Calteau A."/>
            <person name="Cai F."/>
            <person name="Tandeau de Marsac N."/>
            <person name="Rippka R."/>
            <person name="Herdman M."/>
            <person name="Sivonen K."/>
            <person name="Coursin T."/>
            <person name="Laurent T."/>
            <person name="Goodwin L."/>
            <person name="Nolan M."/>
            <person name="Davenport K.W."/>
            <person name="Han C.S."/>
            <person name="Rubin E.M."/>
            <person name="Eisen J.A."/>
            <person name="Woyke T."/>
            <person name="Gugger M."/>
            <person name="Kerfeld C.A."/>
        </authorList>
    </citation>
    <scope>NUCLEOTIDE SEQUENCE [LARGE SCALE GENOMIC DNA]</scope>
    <source>
        <strain evidence="16">ATCC 27147 / PCC 6307</strain>
    </source>
</reference>
<keyword evidence="12 14" id="KW-0472">Membrane</keyword>
<name>K9P4X6_CYAGP</name>
<comment type="similarity">
    <text evidence="3 14">Belongs to the HemJ family.</text>
</comment>
<evidence type="ECO:0000256" key="5">
    <source>
        <dbReference type="ARBA" id="ARBA00022475"/>
    </source>
</evidence>
<organism evidence="15 16">
    <name type="scientific">Cyanobium gracile (strain ATCC 27147 / PCC 6307)</name>
    <dbReference type="NCBI Taxonomy" id="292564"/>
    <lineage>
        <taxon>Bacteria</taxon>
        <taxon>Bacillati</taxon>
        <taxon>Cyanobacteriota</taxon>
        <taxon>Cyanophyceae</taxon>
        <taxon>Synechococcales</taxon>
        <taxon>Prochlorococcaceae</taxon>
        <taxon>Cyanobium</taxon>
    </lineage>
</organism>
<dbReference type="HAMAP" id="MF_02239">
    <property type="entry name" value="HemJ"/>
    <property type="match status" value="1"/>
</dbReference>
<keyword evidence="8 14" id="KW-0479">Metal-binding</keyword>
<dbReference type="KEGG" id="cgc:Cyagr_0570"/>
<feature type="transmembrane region" description="Helical" evidence="14">
    <location>
        <begin position="147"/>
        <end position="165"/>
    </location>
</feature>
<dbReference type="NCBIfam" id="TIGR00701">
    <property type="entry name" value="protoporphyrinogen oxidase HemJ"/>
    <property type="match status" value="1"/>
</dbReference>
<keyword evidence="6 14" id="KW-0349">Heme</keyword>
<evidence type="ECO:0000256" key="14">
    <source>
        <dbReference type="HAMAP-Rule" id="MF_02239"/>
    </source>
</evidence>
<dbReference type="GO" id="GO:0005886">
    <property type="term" value="C:plasma membrane"/>
    <property type="evidence" value="ECO:0007669"/>
    <property type="project" value="UniProtKB-SubCell"/>
</dbReference>
<evidence type="ECO:0000256" key="11">
    <source>
        <dbReference type="ARBA" id="ARBA00023004"/>
    </source>
</evidence>
<dbReference type="GO" id="GO:0006782">
    <property type="term" value="P:protoporphyrinogen IX biosynthetic process"/>
    <property type="evidence" value="ECO:0007669"/>
    <property type="project" value="UniProtKB-UniRule"/>
</dbReference>
<keyword evidence="11 14" id="KW-0408">Iron</keyword>
<dbReference type="eggNOG" id="COG1981">
    <property type="taxonomic scope" value="Bacteria"/>
</dbReference>
<dbReference type="Proteomes" id="UP000010388">
    <property type="component" value="Chromosome"/>
</dbReference>
<feature type="transmembrane region" description="Helical" evidence="14">
    <location>
        <begin position="171"/>
        <end position="189"/>
    </location>
</feature>
<dbReference type="InterPro" id="IPR005265">
    <property type="entry name" value="HemJ-like"/>
</dbReference>
<evidence type="ECO:0000256" key="13">
    <source>
        <dbReference type="ARBA" id="ARBA00048390"/>
    </source>
</evidence>
<dbReference type="PANTHER" id="PTHR40255:SF1">
    <property type="entry name" value="PROTOPORPHYRINOGEN IX OXIDASE"/>
    <property type="match status" value="1"/>
</dbReference>
<evidence type="ECO:0000256" key="12">
    <source>
        <dbReference type="ARBA" id="ARBA00023136"/>
    </source>
</evidence>
<comment type="function">
    <text evidence="14">Catalyzes the oxidation of protoporphyrinogen IX to protoporphyrin IX.</text>
</comment>
<keyword evidence="7 14" id="KW-0812">Transmembrane</keyword>
<dbReference type="Pfam" id="PF03653">
    <property type="entry name" value="UPF0093"/>
    <property type="match status" value="1"/>
</dbReference>
<comment type="subcellular location">
    <subcellularLocation>
        <location evidence="1 14">Cell membrane</location>
        <topology evidence="1 14">Multi-pass membrane protein</topology>
    </subcellularLocation>
</comment>
<dbReference type="PATRIC" id="fig|292564.3.peg.525"/>
<feature type="transmembrane region" description="Helical" evidence="14">
    <location>
        <begin position="20"/>
        <end position="42"/>
    </location>
</feature>
<protein>
    <recommendedName>
        <fullName evidence="4 14">Protoporphyrinogen IX oxidase</fullName>
        <shortName evidence="14">PPO</shortName>
        <ecNumber evidence="14">1.3.99.-</ecNumber>
    </recommendedName>
</protein>
<accession>K9P4X6</accession>
<dbReference type="STRING" id="292564.Cyagr_0570"/>
<evidence type="ECO:0000256" key="8">
    <source>
        <dbReference type="ARBA" id="ARBA00022723"/>
    </source>
</evidence>
<keyword evidence="9 14" id="KW-1133">Transmembrane helix</keyword>
<evidence type="ECO:0000313" key="15">
    <source>
        <dbReference type="EMBL" id="AFY27761.1"/>
    </source>
</evidence>
<evidence type="ECO:0000256" key="2">
    <source>
        <dbReference type="ARBA" id="ARBA00005073"/>
    </source>
</evidence>
<dbReference type="GO" id="GO:0046872">
    <property type="term" value="F:metal ion binding"/>
    <property type="evidence" value="ECO:0007669"/>
    <property type="project" value="UniProtKB-KW"/>
</dbReference>
<feature type="binding site" description="axial binding residue" evidence="14">
    <location>
        <position position="27"/>
    </location>
    <ligand>
        <name>heme</name>
        <dbReference type="ChEBI" id="CHEBI:30413"/>
    </ligand>
    <ligandPart>
        <name>Fe</name>
        <dbReference type="ChEBI" id="CHEBI:18248"/>
    </ligandPart>
</feature>
<feature type="transmembrane region" description="Helical" evidence="14">
    <location>
        <begin position="73"/>
        <end position="95"/>
    </location>
</feature>
<evidence type="ECO:0000256" key="9">
    <source>
        <dbReference type="ARBA" id="ARBA00022989"/>
    </source>
</evidence>
<evidence type="ECO:0000256" key="10">
    <source>
        <dbReference type="ARBA" id="ARBA00023002"/>
    </source>
</evidence>
<dbReference type="RefSeq" id="WP_015108215.1">
    <property type="nucleotide sequence ID" value="NC_019675.1"/>
</dbReference>
<evidence type="ECO:0000256" key="1">
    <source>
        <dbReference type="ARBA" id="ARBA00004651"/>
    </source>
</evidence>
<evidence type="ECO:0000256" key="7">
    <source>
        <dbReference type="ARBA" id="ARBA00022692"/>
    </source>
</evidence>
<evidence type="ECO:0000256" key="6">
    <source>
        <dbReference type="ARBA" id="ARBA00022617"/>
    </source>
</evidence>
<dbReference type="HOGENOM" id="CLU_125006_0_0_3"/>
<keyword evidence="5 14" id="KW-1003">Cell membrane</keyword>
<feature type="binding site" description="axial binding residue" evidence="14">
    <location>
        <position position="108"/>
    </location>
    <ligand>
        <name>heme</name>
        <dbReference type="ChEBI" id="CHEBI:30413"/>
    </ligand>
    <ligandPart>
        <name>Fe</name>
        <dbReference type="ChEBI" id="CHEBI:18248"/>
    </ligandPart>
</feature>
<evidence type="ECO:0000313" key="16">
    <source>
        <dbReference type="Proteomes" id="UP000010388"/>
    </source>
</evidence>
<dbReference type="AlphaFoldDB" id="K9P4X6"/>